<evidence type="ECO:0000256" key="1">
    <source>
        <dbReference type="SAM" id="MobiDB-lite"/>
    </source>
</evidence>
<protein>
    <submittedName>
        <fullName evidence="7">Uncharacterized protein</fullName>
    </submittedName>
</protein>
<name>A0A329RFJ5_9STRA</name>
<keyword evidence="8" id="KW-1185">Reference proteome</keyword>
<dbReference type="Proteomes" id="UP000251314">
    <property type="component" value="Unassembled WGS sequence"/>
</dbReference>
<evidence type="ECO:0000313" key="3">
    <source>
        <dbReference type="EMBL" id="KAG2882976.1"/>
    </source>
</evidence>
<gene>
    <name evidence="7" type="ORF">PC110_g20999</name>
    <name evidence="2" type="ORF">PC113_g22161</name>
    <name evidence="3" type="ORF">PC115_g21777</name>
    <name evidence="4" type="ORF">PC117_g24405</name>
    <name evidence="5" type="ORF">PC118_g21990</name>
    <name evidence="6" type="ORF">PC129_g21550</name>
</gene>
<dbReference type="EMBL" id="RCML01001611">
    <property type="protein sequence ID" value="KAG2961398.1"/>
    <property type="molecule type" value="Genomic_DNA"/>
</dbReference>
<sequence length="39" mass="4546">MYASILYQLREVDFHEMSQKADKDTGDEKQLVPADDDDK</sequence>
<evidence type="ECO:0000313" key="2">
    <source>
        <dbReference type="EMBL" id="KAG2823590.1"/>
    </source>
</evidence>
<dbReference type="EMBL" id="RCMK01001633">
    <property type="protein sequence ID" value="KAG2890755.1"/>
    <property type="molecule type" value="Genomic_DNA"/>
</dbReference>
<dbReference type="OrthoDB" id="116530at2759"/>
<evidence type="ECO:0000313" key="5">
    <source>
        <dbReference type="EMBL" id="KAG2961398.1"/>
    </source>
</evidence>
<dbReference type="Proteomes" id="UP000774804">
    <property type="component" value="Unassembled WGS sequence"/>
</dbReference>
<dbReference type="Proteomes" id="UP000736787">
    <property type="component" value="Unassembled WGS sequence"/>
</dbReference>
<comment type="caution">
    <text evidence="7">The sequence shown here is derived from an EMBL/GenBank/DDBJ whole genome shotgun (WGS) entry which is preliminary data.</text>
</comment>
<accession>A0A329RFJ5</accession>
<dbReference type="EMBL" id="RCMV01001757">
    <property type="protein sequence ID" value="KAG3207096.1"/>
    <property type="molecule type" value="Genomic_DNA"/>
</dbReference>
<dbReference type="AlphaFoldDB" id="A0A329RFJ5"/>
<organism evidence="7 8">
    <name type="scientific">Phytophthora cactorum</name>
    <dbReference type="NCBI Taxonomy" id="29920"/>
    <lineage>
        <taxon>Eukaryota</taxon>
        <taxon>Sar</taxon>
        <taxon>Stramenopiles</taxon>
        <taxon>Oomycota</taxon>
        <taxon>Peronosporomycetes</taxon>
        <taxon>Peronosporales</taxon>
        <taxon>Peronosporaceae</taxon>
        <taxon>Phytophthora</taxon>
    </lineage>
</organism>
<evidence type="ECO:0000313" key="4">
    <source>
        <dbReference type="EMBL" id="KAG2890755.1"/>
    </source>
</evidence>
<dbReference type="Proteomes" id="UP000735874">
    <property type="component" value="Unassembled WGS sequence"/>
</dbReference>
<dbReference type="EMBL" id="RCMI01001615">
    <property type="protein sequence ID" value="KAG2882976.1"/>
    <property type="molecule type" value="Genomic_DNA"/>
</dbReference>
<dbReference type="EMBL" id="MJFZ01001278">
    <property type="protein sequence ID" value="RAW22556.1"/>
    <property type="molecule type" value="Genomic_DNA"/>
</dbReference>
<dbReference type="VEuPathDB" id="FungiDB:PC110_g20999"/>
<reference evidence="6" key="2">
    <citation type="submission" date="2018-05" db="EMBL/GenBank/DDBJ databases">
        <title>Effector identification in a new, highly contiguous assembly of the strawberry crown rot pathogen Phytophthora cactorum.</title>
        <authorList>
            <person name="Armitage A.D."/>
            <person name="Nellist C.F."/>
            <person name="Bates H."/>
            <person name="Vickerstaff R.J."/>
            <person name="Harrison R.J."/>
        </authorList>
    </citation>
    <scope>NUCLEOTIDE SEQUENCE</scope>
    <source>
        <strain evidence="2">15-7</strain>
        <strain evidence="3">4032</strain>
        <strain evidence="4">4040</strain>
        <strain evidence="5">P415</strain>
        <strain evidence="6">P421</strain>
    </source>
</reference>
<evidence type="ECO:0000313" key="8">
    <source>
        <dbReference type="Proteomes" id="UP000251314"/>
    </source>
</evidence>
<evidence type="ECO:0000313" key="7">
    <source>
        <dbReference type="EMBL" id="RAW22556.1"/>
    </source>
</evidence>
<dbReference type="EMBL" id="RCMG01001604">
    <property type="protein sequence ID" value="KAG2823590.1"/>
    <property type="molecule type" value="Genomic_DNA"/>
</dbReference>
<feature type="compositionally biased region" description="Basic and acidic residues" evidence="1">
    <location>
        <begin position="18"/>
        <end position="30"/>
    </location>
</feature>
<dbReference type="Proteomes" id="UP000697107">
    <property type="component" value="Unassembled WGS sequence"/>
</dbReference>
<evidence type="ECO:0000313" key="6">
    <source>
        <dbReference type="EMBL" id="KAG3207096.1"/>
    </source>
</evidence>
<dbReference type="Proteomes" id="UP000760860">
    <property type="component" value="Unassembled WGS sequence"/>
</dbReference>
<proteinExistence type="predicted"/>
<feature type="region of interest" description="Disordered" evidence="1">
    <location>
        <begin position="18"/>
        <end position="39"/>
    </location>
</feature>
<reference evidence="7 8" key="1">
    <citation type="submission" date="2018-01" db="EMBL/GenBank/DDBJ databases">
        <title>Draft genome of the strawberry crown rot pathogen Phytophthora cactorum.</title>
        <authorList>
            <person name="Armitage A.D."/>
            <person name="Lysoe E."/>
            <person name="Nellist C.F."/>
            <person name="Harrison R.J."/>
            <person name="Brurberg M.B."/>
        </authorList>
    </citation>
    <scope>NUCLEOTIDE SEQUENCE [LARGE SCALE GENOMIC DNA]</scope>
    <source>
        <strain evidence="7 8">10300</strain>
    </source>
</reference>